<accession>A0A8J2PRG1</accession>
<dbReference type="EMBL" id="CAJVCH010503294">
    <property type="protein sequence ID" value="CAG7821204.1"/>
    <property type="molecule type" value="Genomic_DNA"/>
</dbReference>
<feature type="non-terminal residue" evidence="1">
    <location>
        <position position="21"/>
    </location>
</feature>
<keyword evidence="2" id="KW-1185">Reference proteome</keyword>
<evidence type="ECO:0000313" key="1">
    <source>
        <dbReference type="EMBL" id="CAG7821204.1"/>
    </source>
</evidence>
<dbReference type="Proteomes" id="UP000708208">
    <property type="component" value="Unassembled WGS sequence"/>
</dbReference>
<sequence length="21" mass="2400">DDVRFAACATPIFHRLLFHGL</sequence>
<dbReference type="AlphaFoldDB" id="A0A8J2PRG1"/>
<gene>
    <name evidence="1" type="ORF">AFUS01_LOCUS31554</name>
</gene>
<proteinExistence type="predicted"/>
<evidence type="ECO:0000313" key="2">
    <source>
        <dbReference type="Proteomes" id="UP000708208"/>
    </source>
</evidence>
<reference evidence="1" key="1">
    <citation type="submission" date="2021-06" db="EMBL/GenBank/DDBJ databases">
        <authorList>
            <person name="Hodson N. C."/>
            <person name="Mongue J. A."/>
            <person name="Jaron S. K."/>
        </authorList>
    </citation>
    <scope>NUCLEOTIDE SEQUENCE</scope>
</reference>
<organism evidence="1 2">
    <name type="scientific">Allacma fusca</name>
    <dbReference type="NCBI Taxonomy" id="39272"/>
    <lineage>
        <taxon>Eukaryota</taxon>
        <taxon>Metazoa</taxon>
        <taxon>Ecdysozoa</taxon>
        <taxon>Arthropoda</taxon>
        <taxon>Hexapoda</taxon>
        <taxon>Collembola</taxon>
        <taxon>Symphypleona</taxon>
        <taxon>Sminthuridae</taxon>
        <taxon>Allacma</taxon>
    </lineage>
</organism>
<feature type="non-terminal residue" evidence="1">
    <location>
        <position position="1"/>
    </location>
</feature>
<comment type="caution">
    <text evidence="1">The sequence shown here is derived from an EMBL/GenBank/DDBJ whole genome shotgun (WGS) entry which is preliminary data.</text>
</comment>
<protein>
    <submittedName>
        <fullName evidence="1">Uncharacterized protein</fullName>
    </submittedName>
</protein>
<name>A0A8J2PRG1_9HEXA</name>